<dbReference type="Proteomes" id="UP001500503">
    <property type="component" value="Unassembled WGS sequence"/>
</dbReference>
<dbReference type="PANTHER" id="PTHR43605:SF10">
    <property type="entry name" value="ACYL-COA SYNTHETASE MEDIUM CHAIN FAMILY MEMBER 3"/>
    <property type="match status" value="1"/>
</dbReference>
<dbReference type="InterPro" id="IPR051087">
    <property type="entry name" value="Mitochondrial_ACSM"/>
</dbReference>
<evidence type="ECO:0000256" key="2">
    <source>
        <dbReference type="ARBA" id="ARBA00022598"/>
    </source>
</evidence>
<accession>A0ABP8QR44</accession>
<dbReference type="PANTHER" id="PTHR43605">
    <property type="entry name" value="ACYL-COENZYME A SYNTHETASE"/>
    <property type="match status" value="1"/>
</dbReference>
<evidence type="ECO:0000313" key="7">
    <source>
        <dbReference type="Proteomes" id="UP001500503"/>
    </source>
</evidence>
<keyword evidence="3" id="KW-0547">Nucleotide-binding</keyword>
<gene>
    <name evidence="6" type="ORF">GCM10023191_066070</name>
</gene>
<dbReference type="Gene3D" id="3.40.50.12780">
    <property type="entry name" value="N-terminal domain of ligase-like"/>
    <property type="match status" value="1"/>
</dbReference>
<reference evidence="7" key="1">
    <citation type="journal article" date="2019" name="Int. J. Syst. Evol. Microbiol.">
        <title>The Global Catalogue of Microorganisms (GCM) 10K type strain sequencing project: providing services to taxonomists for standard genome sequencing and annotation.</title>
        <authorList>
            <consortium name="The Broad Institute Genomics Platform"/>
            <consortium name="The Broad Institute Genome Sequencing Center for Infectious Disease"/>
            <person name="Wu L."/>
            <person name="Ma J."/>
        </authorList>
    </citation>
    <scope>NUCLEOTIDE SEQUENCE [LARGE SCALE GENOMIC DNA]</scope>
    <source>
        <strain evidence="7">JCM 17933</strain>
    </source>
</reference>
<dbReference type="SUPFAM" id="SSF56801">
    <property type="entry name" value="Acetyl-CoA synthetase-like"/>
    <property type="match status" value="1"/>
</dbReference>
<sequence>MVDRGEGELALRPGWPSMFRGYLHEEERYAKAFAGGWYLTGDVVRVDKDGYFWFVARADDVIKSAGHLIGPFEVESTLMEHPAVAEAGVIGKPDPVAGEIVKAFVALKPGHEPSAELRRELIAFGRRRLGAVAAREITFDQNLPHTRSGKVMRRLLKARELGLPEGDVSTLERSS</sequence>
<dbReference type="InterPro" id="IPR025110">
    <property type="entry name" value="AMP-bd_C"/>
</dbReference>
<evidence type="ECO:0000256" key="3">
    <source>
        <dbReference type="ARBA" id="ARBA00022741"/>
    </source>
</evidence>
<dbReference type="EMBL" id="BAABHF010000041">
    <property type="protein sequence ID" value="GAA4507534.1"/>
    <property type="molecule type" value="Genomic_DNA"/>
</dbReference>
<evidence type="ECO:0000256" key="4">
    <source>
        <dbReference type="ARBA" id="ARBA00022840"/>
    </source>
</evidence>
<dbReference type="Gene3D" id="3.30.300.30">
    <property type="match status" value="1"/>
</dbReference>
<dbReference type="Pfam" id="PF13193">
    <property type="entry name" value="AMP-binding_C"/>
    <property type="match status" value="1"/>
</dbReference>
<keyword evidence="2" id="KW-0436">Ligase</keyword>
<dbReference type="RefSeq" id="WP_345470533.1">
    <property type="nucleotide sequence ID" value="NZ_BAABHF010000041.1"/>
</dbReference>
<keyword evidence="4" id="KW-0067">ATP-binding</keyword>
<evidence type="ECO:0000256" key="1">
    <source>
        <dbReference type="ARBA" id="ARBA00006432"/>
    </source>
</evidence>
<dbReference type="InterPro" id="IPR045851">
    <property type="entry name" value="AMP-bd_C_sf"/>
</dbReference>
<comment type="similarity">
    <text evidence="1">Belongs to the ATP-dependent AMP-binding enzyme family.</text>
</comment>
<evidence type="ECO:0000313" key="6">
    <source>
        <dbReference type="EMBL" id="GAA4507534.1"/>
    </source>
</evidence>
<proteinExistence type="inferred from homology"/>
<name>A0ABP8QR44_9ACTN</name>
<keyword evidence="7" id="KW-1185">Reference proteome</keyword>
<comment type="caution">
    <text evidence="6">The sequence shown here is derived from an EMBL/GenBank/DDBJ whole genome shotgun (WGS) entry which is preliminary data.</text>
</comment>
<organism evidence="6 7">
    <name type="scientific">Actinoallomurus oryzae</name>
    <dbReference type="NCBI Taxonomy" id="502180"/>
    <lineage>
        <taxon>Bacteria</taxon>
        <taxon>Bacillati</taxon>
        <taxon>Actinomycetota</taxon>
        <taxon>Actinomycetes</taxon>
        <taxon>Streptosporangiales</taxon>
        <taxon>Thermomonosporaceae</taxon>
        <taxon>Actinoallomurus</taxon>
    </lineage>
</organism>
<evidence type="ECO:0000259" key="5">
    <source>
        <dbReference type="Pfam" id="PF13193"/>
    </source>
</evidence>
<feature type="domain" description="AMP-binding enzyme C-terminal" evidence="5">
    <location>
        <begin position="73"/>
        <end position="150"/>
    </location>
</feature>
<dbReference type="InterPro" id="IPR042099">
    <property type="entry name" value="ANL_N_sf"/>
</dbReference>
<protein>
    <recommendedName>
        <fullName evidence="5">AMP-binding enzyme C-terminal domain-containing protein</fullName>
    </recommendedName>
</protein>